<protein>
    <submittedName>
        <fullName evidence="1">Uncharacterized protein</fullName>
    </submittedName>
</protein>
<evidence type="ECO:0000313" key="1">
    <source>
        <dbReference type="EMBL" id="OAJ66303.1"/>
    </source>
</evidence>
<dbReference type="AlphaFoldDB" id="A0A1B6VGG6"/>
<organism evidence="1 2">
    <name type="scientific">Gluconobacter cerinus</name>
    <dbReference type="NCBI Taxonomy" id="38307"/>
    <lineage>
        <taxon>Bacteria</taxon>
        <taxon>Pseudomonadati</taxon>
        <taxon>Pseudomonadota</taxon>
        <taxon>Alphaproteobacteria</taxon>
        <taxon>Acetobacterales</taxon>
        <taxon>Acetobacteraceae</taxon>
        <taxon>Gluconobacter</taxon>
    </lineage>
</organism>
<gene>
    <name evidence="1" type="ORF">A0123_02980</name>
</gene>
<evidence type="ECO:0000313" key="2">
    <source>
        <dbReference type="Proteomes" id="UP000077786"/>
    </source>
</evidence>
<comment type="caution">
    <text evidence="1">The sequence shown here is derived from an EMBL/GenBank/DDBJ whole genome shotgun (WGS) entry which is preliminary data.</text>
</comment>
<reference evidence="1 2" key="1">
    <citation type="submission" date="2016-03" db="EMBL/GenBank/DDBJ databases">
        <title>Draft genome sequence of Gluconobacter cerinus strain CECT 9110.</title>
        <authorList>
            <person name="Sainz F."/>
            <person name="Mas A."/>
            <person name="Torija M.J."/>
        </authorList>
    </citation>
    <scope>NUCLEOTIDE SEQUENCE [LARGE SCALE GENOMIC DNA]</scope>
    <source>
        <strain evidence="1 2">CECT 9110</strain>
    </source>
</reference>
<dbReference type="Proteomes" id="UP000077786">
    <property type="component" value="Unassembled WGS sequence"/>
</dbReference>
<dbReference type="EMBL" id="LUTU01000017">
    <property type="protein sequence ID" value="OAJ66303.1"/>
    <property type="molecule type" value="Genomic_DNA"/>
</dbReference>
<dbReference type="PATRIC" id="fig|38307.3.peg.3118"/>
<accession>A0A1B6VGG6</accession>
<proteinExistence type="predicted"/>
<sequence length="83" mass="9680">MDHQLYAPEYLTRSDLVRRWAWSAMKLEKYIASHKSFPKPVGSIGNGKIKIWKLSTIKKFEAAENISPSYARLFSKQEYLSRS</sequence>
<name>A0A1B6VGG6_9PROT</name>